<dbReference type="Proteomes" id="UP000515976">
    <property type="component" value="Chromosome"/>
</dbReference>
<proteinExistence type="predicted"/>
<sequence length="252" mass="28052">MRTLSPSALAALPPIGLEELVASSELLTRVDRKYALDRSAAELLLDLAPTGTRVLTIDDRRGFGYTTTYLDTPDLLTYQLAARRRRRRFKVRTRRYDTSGTGYLEVKTRDGSRTVKTRLDGDHLLEGRLDAEGAGFVRGALTAAGVSDRYVTELRPTLDIHYHRSTLQLADEGSRVTLDTGLRWEAADGTVLERPDLVVVETKSTGRACSVDRLLWSLGHRPGRISKYATGLAALDAALPANRWTRTLRDHF</sequence>
<name>A0A7G9R2I3_9MICO</name>
<feature type="domain" description="VTC" evidence="1">
    <location>
        <begin position="29"/>
        <end position="235"/>
    </location>
</feature>
<dbReference type="EMBL" id="CP060712">
    <property type="protein sequence ID" value="QNN49808.1"/>
    <property type="molecule type" value="Genomic_DNA"/>
</dbReference>
<protein>
    <submittedName>
        <fullName evidence="2">Polyphosphate polymerase domain-containing protein</fullName>
    </submittedName>
</protein>
<reference evidence="2 3" key="1">
    <citation type="submission" date="2020-08" db="EMBL/GenBank/DDBJ databases">
        <title>Genome sequence of Phycicoccus endophyticus JCM 31784T.</title>
        <authorList>
            <person name="Hyun D.-W."/>
            <person name="Bae J.-W."/>
        </authorList>
    </citation>
    <scope>NUCLEOTIDE SEQUENCE [LARGE SCALE GENOMIC DNA]</scope>
    <source>
        <strain evidence="2 3">JCM 31784</strain>
    </source>
</reference>
<dbReference type="AlphaFoldDB" id="A0A7G9R2I3"/>
<dbReference type="Pfam" id="PF09359">
    <property type="entry name" value="VTC"/>
    <property type="match status" value="1"/>
</dbReference>
<dbReference type="RefSeq" id="WP_166104674.1">
    <property type="nucleotide sequence ID" value="NZ_BMMY01000004.1"/>
</dbReference>
<evidence type="ECO:0000313" key="2">
    <source>
        <dbReference type="EMBL" id="QNN49808.1"/>
    </source>
</evidence>
<gene>
    <name evidence="2" type="ORF">H9L10_01560</name>
</gene>
<dbReference type="KEGG" id="pei:H9L10_01560"/>
<organism evidence="2 3">
    <name type="scientific">Phycicoccus endophyticus</name>
    <dbReference type="NCBI Taxonomy" id="1690220"/>
    <lineage>
        <taxon>Bacteria</taxon>
        <taxon>Bacillati</taxon>
        <taxon>Actinomycetota</taxon>
        <taxon>Actinomycetes</taxon>
        <taxon>Micrococcales</taxon>
        <taxon>Intrasporangiaceae</taxon>
        <taxon>Phycicoccus</taxon>
    </lineage>
</organism>
<evidence type="ECO:0000259" key="1">
    <source>
        <dbReference type="Pfam" id="PF09359"/>
    </source>
</evidence>
<dbReference type="CDD" id="cd07750">
    <property type="entry name" value="PolyPPase_VTC_like"/>
    <property type="match status" value="1"/>
</dbReference>
<dbReference type="InterPro" id="IPR018966">
    <property type="entry name" value="VTC_domain"/>
</dbReference>
<evidence type="ECO:0000313" key="3">
    <source>
        <dbReference type="Proteomes" id="UP000515976"/>
    </source>
</evidence>
<keyword evidence="3" id="KW-1185">Reference proteome</keyword>
<accession>A0A7G9R2I3</accession>